<accession>A0A087D009</accession>
<feature type="transmembrane region" description="Helical" evidence="1">
    <location>
        <begin position="171"/>
        <end position="191"/>
    </location>
</feature>
<feature type="transmembrane region" description="Helical" evidence="1">
    <location>
        <begin position="328"/>
        <end position="346"/>
    </location>
</feature>
<keyword evidence="1" id="KW-1133">Transmembrane helix</keyword>
<keyword evidence="1" id="KW-0812">Transmembrane</keyword>
<gene>
    <name evidence="2" type="ORF">BSAE_0189</name>
</gene>
<protein>
    <submittedName>
        <fullName evidence="2">Uncharacterized protein</fullName>
    </submittedName>
</protein>
<evidence type="ECO:0000313" key="3">
    <source>
        <dbReference type="Proteomes" id="UP000029040"/>
    </source>
</evidence>
<dbReference type="EMBL" id="JGZM01000002">
    <property type="protein sequence ID" value="KFI88859.1"/>
    <property type="molecule type" value="Genomic_DNA"/>
</dbReference>
<reference evidence="2 3" key="1">
    <citation type="submission" date="2014-03" db="EMBL/GenBank/DDBJ databases">
        <title>Genomics of Bifidobacteria.</title>
        <authorList>
            <person name="Ventura M."/>
            <person name="Milani C."/>
            <person name="Lugli G.A."/>
        </authorList>
    </citation>
    <scope>NUCLEOTIDE SEQUENCE [LARGE SCALE GENOMIC DNA]</scope>
    <source>
        <strain evidence="2 3">LMG 14934</strain>
    </source>
</reference>
<feature type="transmembrane region" description="Helical" evidence="1">
    <location>
        <begin position="115"/>
        <end position="135"/>
    </location>
</feature>
<keyword evidence="1" id="KW-0472">Membrane</keyword>
<feature type="transmembrane region" description="Helical" evidence="1">
    <location>
        <begin position="7"/>
        <end position="32"/>
    </location>
</feature>
<feature type="transmembrane region" description="Helical" evidence="1">
    <location>
        <begin position="294"/>
        <end position="316"/>
    </location>
</feature>
<comment type="caution">
    <text evidence="2">The sequence shown here is derived from an EMBL/GenBank/DDBJ whole genome shotgun (WGS) entry which is preliminary data.</text>
</comment>
<organism evidence="2 3">
    <name type="scientific">Bifidobacterium pullorum subsp. saeculare DSM 6531 = LMG 14934</name>
    <dbReference type="NCBI Taxonomy" id="1437611"/>
    <lineage>
        <taxon>Bacteria</taxon>
        <taxon>Bacillati</taxon>
        <taxon>Actinomycetota</taxon>
        <taxon>Actinomycetes</taxon>
        <taxon>Bifidobacteriales</taxon>
        <taxon>Bifidobacteriaceae</taxon>
        <taxon>Bifidobacterium</taxon>
    </lineage>
</organism>
<dbReference type="AlphaFoldDB" id="A0A087D009"/>
<feature type="transmembrane region" description="Helical" evidence="1">
    <location>
        <begin position="66"/>
        <end position="86"/>
    </location>
</feature>
<evidence type="ECO:0000313" key="2">
    <source>
        <dbReference type="EMBL" id="KFI88859.1"/>
    </source>
</evidence>
<sequence>MRRSYTVWPWLSVSAVIAVLIGAGTSFAPLYLDNWGGDARHYMCPMIGGHDVDDSRVDAGLCVTPLAWFVIVTALCLLLAVVFAVYCEMAAHLDAAGGLHAGGVMTRSARRARNAMLWTLPAFLVVELALGVLTGAAWLPLVWLVVFFVVWLQAGWHVCDRIGLRLTTRTANDTLAAIWGFGVALTTHALVCYHVTFIGGICGAALSACCSWAIASVSYNGDAVGEAAAADRRIATARGVIASIIQWVMVYNAVRPRGESASNQTTATWLCPQFSVTASGARVGSCSPEGLRPLLSSVGLVLMVATLLASVCAAMACHFGRRSVSRGLYAAAGLCAASAFVIGTVVA</sequence>
<dbReference type="RefSeq" id="WP_033508402.1">
    <property type="nucleotide sequence ID" value="NZ_JDTM01000002.1"/>
</dbReference>
<evidence type="ECO:0000256" key="1">
    <source>
        <dbReference type="SAM" id="Phobius"/>
    </source>
</evidence>
<feature type="transmembrane region" description="Helical" evidence="1">
    <location>
        <begin position="141"/>
        <end position="159"/>
    </location>
</feature>
<dbReference type="Proteomes" id="UP000029040">
    <property type="component" value="Unassembled WGS sequence"/>
</dbReference>
<name>A0A087D009_9BIFI</name>
<proteinExistence type="predicted"/>